<gene>
    <name evidence="5" type="ORF">CYMTET_26230</name>
</gene>
<dbReference type="PANTHER" id="PTHR23048:SF0">
    <property type="entry name" value="CALMODULIN LIKE 3"/>
    <property type="match status" value="1"/>
</dbReference>
<feature type="compositionally biased region" description="Polar residues" evidence="3">
    <location>
        <begin position="20"/>
        <end position="30"/>
    </location>
</feature>
<dbReference type="PANTHER" id="PTHR23048">
    <property type="entry name" value="MYOSIN LIGHT CHAIN 1, 3"/>
    <property type="match status" value="1"/>
</dbReference>
<evidence type="ECO:0000256" key="1">
    <source>
        <dbReference type="ARBA" id="ARBA00022737"/>
    </source>
</evidence>
<dbReference type="SMART" id="SM00054">
    <property type="entry name" value="EFh"/>
    <property type="match status" value="3"/>
</dbReference>
<keyword evidence="2" id="KW-0106">Calcium</keyword>
<feature type="compositionally biased region" description="Pro residues" evidence="3">
    <location>
        <begin position="234"/>
        <end position="247"/>
    </location>
</feature>
<name>A0AAE0KY38_9CHLO</name>
<reference evidence="5 6" key="1">
    <citation type="journal article" date="2015" name="Genome Biol. Evol.">
        <title>Comparative Genomics of a Bacterivorous Green Alga Reveals Evolutionary Causalities and Consequences of Phago-Mixotrophic Mode of Nutrition.</title>
        <authorList>
            <person name="Burns J.A."/>
            <person name="Paasch A."/>
            <person name="Narechania A."/>
            <person name="Kim E."/>
        </authorList>
    </citation>
    <scope>NUCLEOTIDE SEQUENCE [LARGE SCALE GENOMIC DNA]</scope>
    <source>
        <strain evidence="5 6">PLY_AMNH</strain>
    </source>
</reference>
<evidence type="ECO:0000259" key="4">
    <source>
        <dbReference type="PROSITE" id="PS50222"/>
    </source>
</evidence>
<feature type="compositionally biased region" description="Polar residues" evidence="3">
    <location>
        <begin position="211"/>
        <end position="221"/>
    </location>
</feature>
<comment type="caution">
    <text evidence="5">The sequence shown here is derived from an EMBL/GenBank/DDBJ whole genome shotgun (WGS) entry which is preliminary data.</text>
</comment>
<feature type="domain" description="EF-hand" evidence="4">
    <location>
        <begin position="78"/>
        <end position="113"/>
    </location>
</feature>
<dbReference type="GO" id="GO:0005509">
    <property type="term" value="F:calcium ion binding"/>
    <property type="evidence" value="ECO:0007669"/>
    <property type="project" value="InterPro"/>
</dbReference>
<dbReference type="PROSITE" id="PS00018">
    <property type="entry name" value="EF_HAND_1"/>
    <property type="match status" value="2"/>
</dbReference>
<evidence type="ECO:0000256" key="3">
    <source>
        <dbReference type="SAM" id="MobiDB-lite"/>
    </source>
</evidence>
<dbReference type="FunFam" id="1.10.238.10:FF:000001">
    <property type="entry name" value="Calmodulin 1"/>
    <property type="match status" value="1"/>
</dbReference>
<dbReference type="Proteomes" id="UP001190700">
    <property type="component" value="Unassembled WGS sequence"/>
</dbReference>
<dbReference type="Gene3D" id="1.10.238.10">
    <property type="entry name" value="EF-hand"/>
    <property type="match status" value="2"/>
</dbReference>
<feature type="domain" description="EF-hand" evidence="4">
    <location>
        <begin position="155"/>
        <end position="190"/>
    </location>
</feature>
<keyword evidence="1" id="KW-0677">Repeat</keyword>
<dbReference type="InterPro" id="IPR011992">
    <property type="entry name" value="EF-hand-dom_pair"/>
</dbReference>
<dbReference type="SUPFAM" id="SSF47473">
    <property type="entry name" value="EF-hand"/>
    <property type="match status" value="1"/>
</dbReference>
<proteinExistence type="predicted"/>
<dbReference type="GO" id="GO:0016460">
    <property type="term" value="C:myosin II complex"/>
    <property type="evidence" value="ECO:0007669"/>
    <property type="project" value="TreeGrafter"/>
</dbReference>
<feature type="region of interest" description="Disordered" evidence="3">
    <location>
        <begin position="202"/>
        <end position="287"/>
    </location>
</feature>
<feature type="region of interest" description="Disordered" evidence="3">
    <location>
        <begin position="1"/>
        <end position="34"/>
    </location>
</feature>
<dbReference type="EMBL" id="LGRX02014173">
    <property type="protein sequence ID" value="KAK3265068.1"/>
    <property type="molecule type" value="Genomic_DNA"/>
</dbReference>
<dbReference type="InterPro" id="IPR050230">
    <property type="entry name" value="CALM/Myosin/TropC-like"/>
</dbReference>
<protein>
    <recommendedName>
        <fullName evidence="4">EF-hand domain-containing protein</fullName>
    </recommendedName>
</protein>
<feature type="compositionally biased region" description="Basic and acidic residues" evidence="3">
    <location>
        <begin position="275"/>
        <end position="287"/>
    </location>
</feature>
<organism evidence="5 6">
    <name type="scientific">Cymbomonas tetramitiformis</name>
    <dbReference type="NCBI Taxonomy" id="36881"/>
    <lineage>
        <taxon>Eukaryota</taxon>
        <taxon>Viridiplantae</taxon>
        <taxon>Chlorophyta</taxon>
        <taxon>Pyramimonadophyceae</taxon>
        <taxon>Pyramimonadales</taxon>
        <taxon>Pyramimonadaceae</taxon>
        <taxon>Cymbomonas</taxon>
    </lineage>
</organism>
<feature type="compositionally biased region" description="Basic residues" evidence="3">
    <location>
        <begin position="1"/>
        <end position="15"/>
    </location>
</feature>
<dbReference type="Pfam" id="PF13499">
    <property type="entry name" value="EF-hand_7"/>
    <property type="match status" value="2"/>
</dbReference>
<dbReference type="CDD" id="cd00051">
    <property type="entry name" value="EFh"/>
    <property type="match status" value="1"/>
</dbReference>
<evidence type="ECO:0000313" key="5">
    <source>
        <dbReference type="EMBL" id="KAK3265068.1"/>
    </source>
</evidence>
<evidence type="ECO:0000313" key="6">
    <source>
        <dbReference type="Proteomes" id="UP001190700"/>
    </source>
</evidence>
<evidence type="ECO:0000256" key="2">
    <source>
        <dbReference type="ARBA" id="ARBA00022837"/>
    </source>
</evidence>
<dbReference type="InterPro" id="IPR018247">
    <property type="entry name" value="EF_Hand_1_Ca_BS"/>
</dbReference>
<sequence>MLAGRGGKRFGRRSRDRSSFLHSPSKSASDSIPPYLREKVTPTIEAFLKNKFFGDRCKDGLIGVDSVTQILRETGLNPIESDANDLIAEFDEDGDGVLNFTEFVEMWGKIATEEEDVAQSLDMFARAFEFFDRNNNASIETDEFRTVMMEIGDKLTDVEVQEFFALMDTNKDGVISWVEFIGFLKEDKEYCEKALKEGGKFDQTKYRSQESTDSSNPSSSIRAAPLPAVKDAPPEPPAPAPAPAPEPAPKEIAQTENQAATGPASPPPSAALVETEERKEKEPCVNS</sequence>
<dbReference type="InterPro" id="IPR002048">
    <property type="entry name" value="EF_hand_dom"/>
</dbReference>
<feature type="domain" description="EF-hand" evidence="4">
    <location>
        <begin position="119"/>
        <end position="154"/>
    </location>
</feature>
<accession>A0AAE0KY38</accession>
<keyword evidence="6" id="KW-1185">Reference proteome</keyword>
<dbReference type="AlphaFoldDB" id="A0AAE0KY38"/>
<dbReference type="PROSITE" id="PS50222">
    <property type="entry name" value="EF_HAND_2"/>
    <property type="match status" value="3"/>
</dbReference>